<dbReference type="VEuPathDB" id="FungiDB:ATEG_09639"/>
<evidence type="ECO:0000256" key="1">
    <source>
        <dbReference type="SAM" id="MobiDB-lite"/>
    </source>
</evidence>
<name>Q0C9J5_ASPTN</name>
<feature type="region of interest" description="Disordered" evidence="1">
    <location>
        <begin position="1"/>
        <end position="44"/>
    </location>
</feature>
<gene>
    <name evidence="2" type="ORF">ATEG_09639</name>
</gene>
<evidence type="ECO:0000313" key="3">
    <source>
        <dbReference type="Proteomes" id="UP000007963"/>
    </source>
</evidence>
<proteinExistence type="predicted"/>
<dbReference type="GeneID" id="4354111"/>
<accession>Q0C9J5</accession>
<organism evidence="2 3">
    <name type="scientific">Aspergillus terreus (strain NIH 2624 / FGSC A1156)</name>
    <dbReference type="NCBI Taxonomy" id="341663"/>
    <lineage>
        <taxon>Eukaryota</taxon>
        <taxon>Fungi</taxon>
        <taxon>Dikarya</taxon>
        <taxon>Ascomycota</taxon>
        <taxon>Pezizomycotina</taxon>
        <taxon>Eurotiomycetes</taxon>
        <taxon>Eurotiomycetidae</taxon>
        <taxon>Eurotiales</taxon>
        <taxon>Aspergillaceae</taxon>
        <taxon>Aspergillus</taxon>
        <taxon>Aspergillus subgen. Circumdati</taxon>
    </lineage>
</organism>
<dbReference type="RefSeq" id="XP_001218261.1">
    <property type="nucleotide sequence ID" value="XM_001218260.1"/>
</dbReference>
<protein>
    <submittedName>
        <fullName evidence="2">Uncharacterized protein</fullName>
    </submittedName>
</protein>
<evidence type="ECO:0000313" key="2">
    <source>
        <dbReference type="EMBL" id="EAU29830.1"/>
    </source>
</evidence>
<reference evidence="3" key="1">
    <citation type="submission" date="2005-09" db="EMBL/GenBank/DDBJ databases">
        <title>Annotation of the Aspergillus terreus NIH2624 genome.</title>
        <authorList>
            <person name="Birren B.W."/>
            <person name="Lander E.S."/>
            <person name="Galagan J.E."/>
            <person name="Nusbaum C."/>
            <person name="Devon K."/>
            <person name="Henn M."/>
            <person name="Ma L.-J."/>
            <person name="Jaffe D.B."/>
            <person name="Butler J."/>
            <person name="Alvarez P."/>
            <person name="Gnerre S."/>
            <person name="Grabherr M."/>
            <person name="Kleber M."/>
            <person name="Mauceli E.W."/>
            <person name="Brockman W."/>
            <person name="Rounsley S."/>
            <person name="Young S.K."/>
            <person name="LaButti K."/>
            <person name="Pushparaj V."/>
            <person name="DeCaprio D."/>
            <person name="Crawford M."/>
            <person name="Koehrsen M."/>
            <person name="Engels R."/>
            <person name="Montgomery P."/>
            <person name="Pearson M."/>
            <person name="Howarth C."/>
            <person name="Larson L."/>
            <person name="Luoma S."/>
            <person name="White J."/>
            <person name="Alvarado L."/>
            <person name="Kodira C.D."/>
            <person name="Zeng Q."/>
            <person name="Oleary S."/>
            <person name="Yandava C."/>
            <person name="Denning D.W."/>
            <person name="Nierman W.C."/>
            <person name="Milne T."/>
            <person name="Madden K."/>
        </authorList>
    </citation>
    <scope>NUCLEOTIDE SEQUENCE [LARGE SCALE GENOMIC DNA]</scope>
    <source>
        <strain evidence="3">NIH 2624 / FGSC A1156</strain>
    </source>
</reference>
<dbReference type="EMBL" id="CH476608">
    <property type="protein sequence ID" value="EAU29830.1"/>
    <property type="molecule type" value="Genomic_DNA"/>
</dbReference>
<sequence length="195" mass="21115">MELGRASQPGERGTGTDRNSPQDMNKKKKRREKADDKRRGWPLGRSPGARGMILWTFVAVLQCTVKGIHSILRFSTHWGPLVTANQSVDAGGAAIRWLEVGRATINTTYYSLFTSTTFTFTFSFTILPTHSSLSTLIFSFSSSTQLISVSIMPFTTPPSIPTKGGTGLTWTPPVLQTNANAVPHFPSAGQGIGSP</sequence>
<dbReference type="Proteomes" id="UP000007963">
    <property type="component" value="Unassembled WGS sequence"/>
</dbReference>
<dbReference type="AlphaFoldDB" id="Q0C9J5"/>
<dbReference type="HOGENOM" id="CLU_1396025_0_0_1"/>